<feature type="transmembrane region" description="Helical" evidence="8">
    <location>
        <begin position="472"/>
        <end position="492"/>
    </location>
</feature>
<keyword evidence="2" id="KW-0813">Transport</keyword>
<feature type="transmembrane region" description="Helical" evidence="8">
    <location>
        <begin position="84"/>
        <end position="103"/>
    </location>
</feature>
<feature type="transmembrane region" description="Helical" evidence="8">
    <location>
        <begin position="433"/>
        <end position="452"/>
    </location>
</feature>
<feature type="transmembrane region" description="Helical" evidence="8">
    <location>
        <begin position="56"/>
        <end position="78"/>
    </location>
</feature>
<dbReference type="PANTHER" id="PTHR43341">
    <property type="entry name" value="AMINO ACID PERMEASE"/>
    <property type="match status" value="1"/>
</dbReference>
<evidence type="ECO:0000256" key="1">
    <source>
        <dbReference type="ARBA" id="ARBA00004141"/>
    </source>
</evidence>
<feature type="domain" description="Amino acid permease/ SLC12A" evidence="9">
    <location>
        <begin position="196"/>
        <end position="500"/>
    </location>
</feature>
<dbReference type="Pfam" id="PF00324">
    <property type="entry name" value="AA_permease"/>
    <property type="match status" value="2"/>
</dbReference>
<evidence type="ECO:0000256" key="6">
    <source>
        <dbReference type="ARBA" id="ARBA00023136"/>
    </source>
</evidence>
<feature type="transmembrane region" description="Helical" evidence="8">
    <location>
        <begin position="140"/>
        <end position="160"/>
    </location>
</feature>
<evidence type="ECO:0000256" key="5">
    <source>
        <dbReference type="ARBA" id="ARBA00022989"/>
    </source>
</evidence>
<comment type="caution">
    <text evidence="10">The sequence shown here is derived from an EMBL/GenBank/DDBJ whole genome shotgun (WGS) entry which is preliminary data.</text>
</comment>
<evidence type="ECO:0000256" key="3">
    <source>
        <dbReference type="ARBA" id="ARBA00022692"/>
    </source>
</evidence>
<feature type="domain" description="Amino acid permease/ SLC12A" evidence="9">
    <location>
        <begin position="55"/>
        <end position="190"/>
    </location>
</feature>
<gene>
    <name evidence="10" type="ORF">PRZ48_009825</name>
</gene>
<dbReference type="PANTHER" id="PTHR43341:SF9">
    <property type="entry name" value="DICARBOXYLIC AMINO ACID PERMEASE"/>
    <property type="match status" value="1"/>
</dbReference>
<dbReference type="PIRSF" id="PIRSF006060">
    <property type="entry name" value="AA_transporter"/>
    <property type="match status" value="1"/>
</dbReference>
<organism evidence="10 11">
    <name type="scientific">Zasmidium cellare</name>
    <name type="common">Wine cellar mold</name>
    <name type="synonym">Racodium cellare</name>
    <dbReference type="NCBI Taxonomy" id="395010"/>
    <lineage>
        <taxon>Eukaryota</taxon>
        <taxon>Fungi</taxon>
        <taxon>Dikarya</taxon>
        <taxon>Ascomycota</taxon>
        <taxon>Pezizomycotina</taxon>
        <taxon>Dothideomycetes</taxon>
        <taxon>Dothideomycetidae</taxon>
        <taxon>Mycosphaerellales</taxon>
        <taxon>Mycosphaerellaceae</taxon>
        <taxon>Zasmidium</taxon>
    </lineage>
</organism>
<sequence length="545" mass="59596">MASPSRHSTQNEEKFGQGYDFEVSNNEPTTAGDVIRLSSPDHESQSLHRGLKARHVSMIAIGGAIGTGLVIGTGQTLANGGPGSLFIAYSIVGMLVYVVMAALGEMATWLPVAGGFTPYATRFVDPALGFATGYTHWLKYLITCANQLTAGALVIQYWLPREKVNPGVWIAIFLVAIIAINILGVKFFGDSNSGFRASRYWRNPGAFREYRAQGDLGCFIAVWSSLVNAVFAYLGTELVGVTVGEAQNPRRNIPKAIKLTFWRIMFFYIVSVLLLGMNVPYNSAKLVFATKQSSSAAASPFVVAIGLAGISFLPGFINACILIFVFSAANSDLYTSSRTIHGLATKKQAPAFLGKTDSRGVPYYAIGLSAAISCVSFLNVSTGSATVFTYFVNLASICGLMVWISILVSHLAFIRARNAQGVDPKSLRYRSPFGFWGSSFALGFCILIAFTKNFTVFIHSPKTYGDFDYKDFITGYLGIPIYLGLLFGWKVWAMTKRVKESEADIWTGKDVIDADERMWLEKEAADRANGRRPHVLYRYTLGLLF</sequence>
<evidence type="ECO:0000256" key="2">
    <source>
        <dbReference type="ARBA" id="ARBA00022448"/>
    </source>
</evidence>
<dbReference type="Proteomes" id="UP001305779">
    <property type="component" value="Unassembled WGS sequence"/>
</dbReference>
<feature type="transmembrane region" description="Helical" evidence="8">
    <location>
        <begin position="301"/>
        <end position="329"/>
    </location>
</feature>
<dbReference type="InterPro" id="IPR004840">
    <property type="entry name" value="Amino_acid_permease_CS"/>
</dbReference>
<keyword evidence="4" id="KW-0029">Amino-acid transport</keyword>
<dbReference type="InterPro" id="IPR050524">
    <property type="entry name" value="APC_YAT"/>
</dbReference>
<keyword evidence="3 8" id="KW-0812">Transmembrane</keyword>
<keyword evidence="6 8" id="KW-0472">Membrane</keyword>
<reference evidence="10 11" key="1">
    <citation type="journal article" date="2023" name="G3 (Bethesda)">
        <title>A chromosome-level genome assembly of Zasmidium syzygii isolated from banana leaves.</title>
        <authorList>
            <person name="van Westerhoven A.C."/>
            <person name="Mehrabi R."/>
            <person name="Talebi R."/>
            <person name="Steentjes M.B.F."/>
            <person name="Corcolon B."/>
            <person name="Chong P.A."/>
            <person name="Kema G.H.J."/>
            <person name="Seidl M.F."/>
        </authorList>
    </citation>
    <scope>NUCLEOTIDE SEQUENCE [LARGE SCALE GENOMIC DNA]</scope>
    <source>
        <strain evidence="10 11">P124</strain>
    </source>
</reference>
<evidence type="ECO:0000259" key="9">
    <source>
        <dbReference type="Pfam" id="PF00324"/>
    </source>
</evidence>
<keyword evidence="11" id="KW-1185">Reference proteome</keyword>
<accession>A0ABR0ECW8</accession>
<feature type="transmembrane region" description="Helical" evidence="8">
    <location>
        <begin position="390"/>
        <end position="413"/>
    </location>
</feature>
<evidence type="ECO:0000256" key="8">
    <source>
        <dbReference type="SAM" id="Phobius"/>
    </source>
</evidence>
<evidence type="ECO:0000313" key="10">
    <source>
        <dbReference type="EMBL" id="KAK4499312.1"/>
    </source>
</evidence>
<name>A0ABR0ECW8_ZASCE</name>
<dbReference type="Gene3D" id="1.20.1740.10">
    <property type="entry name" value="Amino acid/polyamine transporter I"/>
    <property type="match status" value="1"/>
</dbReference>
<feature type="transmembrane region" description="Helical" evidence="8">
    <location>
        <begin position="361"/>
        <end position="378"/>
    </location>
</feature>
<protein>
    <recommendedName>
        <fullName evidence="9">Amino acid permease/ SLC12A domain-containing protein</fullName>
    </recommendedName>
</protein>
<feature type="transmembrane region" description="Helical" evidence="8">
    <location>
        <begin position="260"/>
        <end position="281"/>
    </location>
</feature>
<evidence type="ECO:0000256" key="7">
    <source>
        <dbReference type="SAM" id="MobiDB-lite"/>
    </source>
</evidence>
<dbReference type="InterPro" id="IPR004841">
    <property type="entry name" value="AA-permease/SLC12A_dom"/>
</dbReference>
<proteinExistence type="predicted"/>
<feature type="transmembrane region" description="Helical" evidence="8">
    <location>
        <begin position="166"/>
        <end position="189"/>
    </location>
</feature>
<feature type="region of interest" description="Disordered" evidence="7">
    <location>
        <begin position="1"/>
        <end position="24"/>
    </location>
</feature>
<keyword evidence="5 8" id="KW-1133">Transmembrane helix</keyword>
<dbReference type="PROSITE" id="PS00218">
    <property type="entry name" value="AMINO_ACID_PERMEASE_1"/>
    <property type="match status" value="1"/>
</dbReference>
<dbReference type="EMBL" id="JAXOVC010000007">
    <property type="protein sequence ID" value="KAK4499312.1"/>
    <property type="molecule type" value="Genomic_DNA"/>
</dbReference>
<evidence type="ECO:0000313" key="11">
    <source>
        <dbReference type="Proteomes" id="UP001305779"/>
    </source>
</evidence>
<comment type="subcellular location">
    <subcellularLocation>
        <location evidence="1">Membrane</location>
        <topology evidence="1">Multi-pass membrane protein</topology>
    </subcellularLocation>
</comment>
<evidence type="ECO:0000256" key="4">
    <source>
        <dbReference type="ARBA" id="ARBA00022970"/>
    </source>
</evidence>